<keyword evidence="3" id="KW-1185">Reference proteome</keyword>
<dbReference type="GO" id="GO:0016747">
    <property type="term" value="F:acyltransferase activity, transferring groups other than amino-acyl groups"/>
    <property type="evidence" value="ECO:0007669"/>
    <property type="project" value="InterPro"/>
</dbReference>
<dbReference type="Gene3D" id="3.40.630.30">
    <property type="match status" value="1"/>
</dbReference>
<reference evidence="2 3" key="1">
    <citation type="journal article" date="2014" name="Int. J. Syst. Evol. Microbiol.">
        <title>Complete genome sequence of Corynebacterium casei LMG S-19264T (=DSM 44701T), isolated from a smear-ripened cheese.</title>
        <authorList>
            <consortium name="US DOE Joint Genome Institute (JGI-PGF)"/>
            <person name="Walter F."/>
            <person name="Albersmeier A."/>
            <person name="Kalinowski J."/>
            <person name="Ruckert C."/>
        </authorList>
    </citation>
    <scope>NUCLEOTIDE SEQUENCE [LARGE SCALE GENOMIC DNA]</scope>
    <source>
        <strain evidence="2 3">KCTC 19473</strain>
    </source>
</reference>
<dbReference type="AlphaFoldDB" id="A0A918X7B9"/>
<proteinExistence type="predicted"/>
<dbReference type="EMBL" id="BMXL01000001">
    <property type="protein sequence ID" value="GHD15858.1"/>
    <property type="molecule type" value="Genomic_DNA"/>
</dbReference>
<comment type="caution">
    <text evidence="2">The sequence shown here is derived from an EMBL/GenBank/DDBJ whole genome shotgun (WGS) entry which is preliminary data.</text>
</comment>
<protein>
    <recommendedName>
        <fullName evidence="1">N-acetyltransferase domain-containing protein</fullName>
    </recommendedName>
</protein>
<accession>A0A918X7B9</accession>
<organism evidence="2 3">
    <name type="scientific">Nocardiopsis kunsanensis</name>
    <dbReference type="NCBI Taxonomy" id="141693"/>
    <lineage>
        <taxon>Bacteria</taxon>
        <taxon>Bacillati</taxon>
        <taxon>Actinomycetota</taxon>
        <taxon>Actinomycetes</taxon>
        <taxon>Streptosporangiales</taxon>
        <taxon>Nocardiopsidaceae</taxon>
        <taxon>Nocardiopsis</taxon>
    </lineage>
</organism>
<dbReference type="Proteomes" id="UP000654947">
    <property type="component" value="Unassembled WGS sequence"/>
</dbReference>
<evidence type="ECO:0000259" key="1">
    <source>
        <dbReference type="Pfam" id="PF13302"/>
    </source>
</evidence>
<gene>
    <name evidence="2" type="ORF">GCM10007147_03720</name>
</gene>
<sequence>MRWIGDGSVRDEQQTHRGIEAMEREWDRQGFGLFAVEIRSTGELAGFTGLSIPDFMPEVLPAVEVGWRLGRAHWGPGRRATRSRGRSSTASQFFTLSTCGTASGPSIHSLPLRSFGWPSHYRPSGGRASIC</sequence>
<dbReference type="Pfam" id="PF13302">
    <property type="entry name" value="Acetyltransf_3"/>
    <property type="match status" value="1"/>
</dbReference>
<evidence type="ECO:0000313" key="3">
    <source>
        <dbReference type="Proteomes" id="UP000654947"/>
    </source>
</evidence>
<dbReference type="InterPro" id="IPR000182">
    <property type="entry name" value="GNAT_dom"/>
</dbReference>
<name>A0A918X7B9_9ACTN</name>
<feature type="domain" description="N-acetyltransferase" evidence="1">
    <location>
        <begin position="1"/>
        <end position="77"/>
    </location>
</feature>
<dbReference type="InterPro" id="IPR016181">
    <property type="entry name" value="Acyl_CoA_acyltransferase"/>
</dbReference>
<evidence type="ECO:0000313" key="2">
    <source>
        <dbReference type="EMBL" id="GHD15858.1"/>
    </source>
</evidence>
<dbReference type="SUPFAM" id="SSF55729">
    <property type="entry name" value="Acyl-CoA N-acyltransferases (Nat)"/>
    <property type="match status" value="1"/>
</dbReference>